<organism evidence="1 2">
    <name type="scientific">Tissierella praeacuta DSM 18095</name>
    <dbReference type="NCBI Taxonomy" id="1123404"/>
    <lineage>
        <taxon>Bacteria</taxon>
        <taxon>Bacillati</taxon>
        <taxon>Bacillota</taxon>
        <taxon>Tissierellia</taxon>
        <taxon>Tissierellales</taxon>
        <taxon>Tissierellaceae</taxon>
        <taxon>Tissierella</taxon>
    </lineage>
</organism>
<keyword evidence="2" id="KW-1185">Reference proteome</keyword>
<dbReference type="Proteomes" id="UP000184114">
    <property type="component" value="Unassembled WGS sequence"/>
</dbReference>
<reference evidence="2" key="1">
    <citation type="submission" date="2016-11" db="EMBL/GenBank/DDBJ databases">
        <authorList>
            <person name="Varghese N."/>
            <person name="Submissions S."/>
        </authorList>
    </citation>
    <scope>NUCLEOTIDE SEQUENCE [LARGE SCALE GENOMIC DNA]</scope>
    <source>
        <strain evidence="2">DSM 18095</strain>
    </source>
</reference>
<dbReference type="GeneID" id="90996371"/>
<name>A0A1M4TPE3_9FIRM</name>
<accession>A0A1M4TPE3</accession>
<dbReference type="EMBL" id="FQTY01000002">
    <property type="protein sequence ID" value="SHE46360.1"/>
    <property type="molecule type" value="Genomic_DNA"/>
</dbReference>
<dbReference type="AlphaFoldDB" id="A0A1M4TPE3"/>
<sequence>MRNLIKKSLLISVFIIVISIPFGCTPKENSAEDKLSIDSGYLSEINTENGKNYITITTNEDSLKLEVVDKNLVSSLTINEYYMVAFNQDNIVKSIDVKPFIGHVVSNYMESENITIEPTDKVDYSDLTLLDSMNVDFDEDGTEESIELYTVAERYKGEIAWDDGQNWILVVKDTDKDYVLFEDYVQLGGISFYAYFEDKNFVITTIQSGTANLKLTEYRFDKNSNSFISRISFTTHGDVNMFHQAPLGYK</sequence>
<protein>
    <submittedName>
        <fullName evidence="1">Uncharacterized protein</fullName>
    </submittedName>
</protein>
<evidence type="ECO:0000313" key="2">
    <source>
        <dbReference type="Proteomes" id="UP000184114"/>
    </source>
</evidence>
<proteinExistence type="predicted"/>
<evidence type="ECO:0000313" key="1">
    <source>
        <dbReference type="EMBL" id="SHE46360.1"/>
    </source>
</evidence>
<gene>
    <name evidence="1" type="ORF">SAMN02745784_00787</name>
</gene>
<dbReference type="RefSeq" id="WP_072973334.1">
    <property type="nucleotide sequence ID" value="NZ_FQTY01000002.1"/>
</dbReference>